<name>A0A510DWP1_9CREN</name>
<evidence type="ECO:0000313" key="3">
    <source>
        <dbReference type="EMBL" id="BBG27397.1"/>
    </source>
</evidence>
<dbReference type="AlphaFoldDB" id="A0A510DWP1"/>
<dbReference type="STRING" id="1294262.GCA_001316085_00057"/>
<keyword evidence="1" id="KW-0175">Coiled coil</keyword>
<dbReference type="Proteomes" id="UP000325030">
    <property type="component" value="Chromosome"/>
</dbReference>
<evidence type="ECO:0000256" key="1">
    <source>
        <dbReference type="SAM" id="Coils"/>
    </source>
</evidence>
<proteinExistence type="predicted"/>
<accession>A0A510DWP1</accession>
<organism evidence="2 4">
    <name type="scientific">Sulfuracidifex tepidarius</name>
    <dbReference type="NCBI Taxonomy" id="1294262"/>
    <lineage>
        <taxon>Archaea</taxon>
        <taxon>Thermoproteota</taxon>
        <taxon>Thermoprotei</taxon>
        <taxon>Sulfolobales</taxon>
        <taxon>Sulfolobaceae</taxon>
        <taxon>Sulfuracidifex</taxon>
    </lineage>
</organism>
<sequence length="130" mass="14775">MSTLEENLKPSIVLLSTSDLEIEVKELKEQIRNLKENSDAEHLKIEEKIDGVIRGLAWLNIAKSQGMWKSRTCRYMDNDACSAWNVNEPEKLGIPADAVTLEQNGNKRISVLKFPELCISCPLYEAKRTQ</sequence>
<feature type="coiled-coil region" evidence="1">
    <location>
        <begin position="17"/>
        <end position="44"/>
    </location>
</feature>
<dbReference type="EMBL" id="AP018929">
    <property type="protein sequence ID" value="BBG24609.1"/>
    <property type="molecule type" value="Genomic_DNA"/>
</dbReference>
<accession>A0A510E4L4</accession>
<dbReference type="RefSeq" id="WP_054844799.1">
    <property type="nucleotide sequence ID" value="NZ_AP018929.1"/>
</dbReference>
<dbReference type="KEGG" id="step:IC006_1938"/>
<reference evidence="2 4" key="2">
    <citation type="journal article" date="2020" name="Int. J. Syst. Evol. Microbiol.">
        <title>Sulfuracidifex tepidarius gen. nov., sp. nov. and transfer of Sulfolobus metallicus Huber and Stetter 1992 to the genus Sulfuracidifex as Sulfuracidifex metallicus comb. nov.</title>
        <authorList>
            <person name="Itoh T."/>
            <person name="Miura T."/>
            <person name="Sakai H.D."/>
            <person name="Kato S."/>
            <person name="Ohkuma M."/>
            <person name="Takashina T."/>
        </authorList>
    </citation>
    <scope>NUCLEOTIDE SEQUENCE [LARGE SCALE GENOMIC DNA]</scope>
    <source>
        <strain evidence="2 4">IC-006</strain>
        <strain evidence="3">IC-007</strain>
    </source>
</reference>
<evidence type="ECO:0000313" key="4">
    <source>
        <dbReference type="Proteomes" id="UP000322983"/>
    </source>
</evidence>
<dbReference type="OrthoDB" id="42906at2157"/>
<dbReference type="EMBL" id="AP018930">
    <property type="protein sequence ID" value="BBG27397.1"/>
    <property type="molecule type" value="Genomic_DNA"/>
</dbReference>
<evidence type="ECO:0000313" key="2">
    <source>
        <dbReference type="EMBL" id="BBG24609.1"/>
    </source>
</evidence>
<reference evidence="5" key="1">
    <citation type="submission" date="2018-09" db="EMBL/GenBank/DDBJ databases">
        <title>Complete Genome Sequencing of Sulfolobus sp. JCM 16834.</title>
        <authorList>
            <person name="Kato S."/>
            <person name="Itoh T."/>
            <person name="Ohkuma M."/>
        </authorList>
    </citation>
    <scope>NUCLEOTIDE SEQUENCE [LARGE SCALE GENOMIC DNA]</scope>
    <source>
        <strain evidence="5">IC-007</strain>
    </source>
</reference>
<dbReference type="Proteomes" id="UP000322983">
    <property type="component" value="Chromosome"/>
</dbReference>
<keyword evidence="4" id="KW-1185">Reference proteome</keyword>
<dbReference type="GeneID" id="41718279"/>
<protein>
    <submittedName>
        <fullName evidence="2">Uncharacterized protein</fullName>
    </submittedName>
</protein>
<evidence type="ECO:0000313" key="5">
    <source>
        <dbReference type="Proteomes" id="UP000325030"/>
    </source>
</evidence>
<gene>
    <name evidence="2" type="ORF">IC006_1938</name>
    <name evidence="3" type="ORF">IC007_1946</name>
</gene>